<feature type="transmembrane region" description="Helical" evidence="2">
    <location>
        <begin position="67"/>
        <end position="88"/>
    </location>
</feature>
<evidence type="ECO:0000256" key="1">
    <source>
        <dbReference type="SAM" id="MobiDB-lite"/>
    </source>
</evidence>
<keyword evidence="2" id="KW-1133">Transmembrane helix</keyword>
<reference evidence="3 4" key="1">
    <citation type="journal article" date="2015" name="Parasitol. Res.">
        <title>Viruses in close associations with free-living amoebae.</title>
        <authorList>
            <person name="Scheid P."/>
        </authorList>
    </citation>
    <scope>NUCLEOTIDE SEQUENCE [LARGE SCALE GENOMIC DNA]</scope>
    <source>
        <strain evidence="3">KlaHel</strain>
    </source>
</reference>
<feature type="region of interest" description="Disordered" evidence="1">
    <location>
        <begin position="109"/>
        <end position="129"/>
    </location>
</feature>
<dbReference type="RefSeq" id="YP_009119971.1">
    <property type="nucleotide sequence ID" value="NC_026440.1"/>
</dbReference>
<accession>A0A0B5JA31</accession>
<dbReference type="Proteomes" id="UP000202511">
    <property type="component" value="Segment"/>
</dbReference>
<protein>
    <submittedName>
        <fullName evidence="3">Uncharacterized protein</fullName>
    </submittedName>
</protein>
<dbReference type="KEGG" id="vg:23462653"/>
<dbReference type="EMBL" id="KP136319">
    <property type="protein sequence ID" value="AJF97736.1"/>
    <property type="molecule type" value="Genomic_DNA"/>
</dbReference>
<name>A0A0B5JA31_9VIRU</name>
<keyword evidence="2" id="KW-0812">Transmembrane</keyword>
<keyword evidence="2" id="KW-0472">Membrane</keyword>
<evidence type="ECO:0000313" key="3">
    <source>
        <dbReference type="EMBL" id="AJF97736.1"/>
    </source>
</evidence>
<dbReference type="GeneID" id="23462653"/>
<evidence type="ECO:0000256" key="2">
    <source>
        <dbReference type="SAM" id="Phobius"/>
    </source>
</evidence>
<evidence type="ECO:0000313" key="4">
    <source>
        <dbReference type="Proteomes" id="UP000202511"/>
    </source>
</evidence>
<proteinExistence type="predicted"/>
<organism evidence="3 4">
    <name type="scientific">Pandoravirus inopinatum</name>
    <dbReference type="NCBI Taxonomy" id="1605721"/>
    <lineage>
        <taxon>Viruses</taxon>
        <taxon>Pandoravirus</taxon>
    </lineage>
</organism>
<sequence>MCFFSALITVCPIGCPYTDVATASSVAADGDVIAVQGGTYASTPAAVIRARVILRYSPLSFLACSPIRLFFSIVGCACLFVIFFLLWWCGRRASRSRPDFFLSKKICTGPRRRSSSTASACGSPSLRPM</sequence>
<feature type="compositionally biased region" description="Low complexity" evidence="1">
    <location>
        <begin position="115"/>
        <end position="129"/>
    </location>
</feature>